<dbReference type="PANTHER" id="PTHR44103:SF1">
    <property type="entry name" value="PROPROTEIN CONVERTASE P"/>
    <property type="match status" value="1"/>
</dbReference>
<feature type="chain" id="PRO_5045172181" evidence="2">
    <location>
        <begin position="21"/>
        <end position="598"/>
    </location>
</feature>
<evidence type="ECO:0000256" key="2">
    <source>
        <dbReference type="SAM" id="SignalP"/>
    </source>
</evidence>
<evidence type="ECO:0000256" key="1">
    <source>
        <dbReference type="ARBA" id="ARBA00022729"/>
    </source>
</evidence>
<dbReference type="InterPro" id="IPR024079">
    <property type="entry name" value="MetalloPept_cat_dom_sf"/>
</dbReference>
<organism evidence="3 4">
    <name type="scientific">Polyangium sorediatum</name>
    <dbReference type="NCBI Taxonomy" id="889274"/>
    <lineage>
        <taxon>Bacteria</taxon>
        <taxon>Pseudomonadati</taxon>
        <taxon>Myxococcota</taxon>
        <taxon>Polyangia</taxon>
        <taxon>Polyangiales</taxon>
        <taxon>Polyangiaceae</taxon>
        <taxon>Polyangium</taxon>
    </lineage>
</organism>
<dbReference type="PANTHER" id="PTHR44103">
    <property type="entry name" value="PROPROTEIN CONVERTASE P"/>
    <property type="match status" value="1"/>
</dbReference>
<keyword evidence="4" id="KW-1185">Reference proteome</keyword>
<name>A0ABT6NX40_9BACT</name>
<dbReference type="Pfam" id="PF13517">
    <property type="entry name" value="FG-GAP_3"/>
    <property type="match status" value="1"/>
</dbReference>
<dbReference type="SUPFAM" id="SSF55486">
    <property type="entry name" value="Metalloproteases ('zincins'), catalytic domain"/>
    <property type="match status" value="1"/>
</dbReference>
<gene>
    <name evidence="3" type="ORF">QHF89_25665</name>
</gene>
<dbReference type="SUPFAM" id="SSF69318">
    <property type="entry name" value="Integrin alpha N-terminal domain"/>
    <property type="match status" value="1"/>
</dbReference>
<dbReference type="Proteomes" id="UP001160301">
    <property type="component" value="Unassembled WGS sequence"/>
</dbReference>
<dbReference type="Gene3D" id="2.130.10.130">
    <property type="entry name" value="Integrin alpha, N-terminal"/>
    <property type="match status" value="1"/>
</dbReference>
<proteinExistence type="predicted"/>
<comment type="caution">
    <text evidence="3">The sequence shown here is derived from an EMBL/GenBank/DDBJ whole genome shotgun (WGS) entry which is preliminary data.</text>
</comment>
<accession>A0ABT6NX40</accession>
<reference evidence="3 4" key="1">
    <citation type="submission" date="2023-04" db="EMBL/GenBank/DDBJ databases">
        <title>The genome sequence of Polyangium sorediatum DSM14670.</title>
        <authorList>
            <person name="Zhang X."/>
        </authorList>
    </citation>
    <scope>NUCLEOTIDE SEQUENCE [LARGE SCALE GENOMIC DNA]</scope>
    <source>
        <strain evidence="3 4">DSM 14670</strain>
    </source>
</reference>
<dbReference type="RefSeq" id="WP_136969176.1">
    <property type="nucleotide sequence ID" value="NZ_JARZHI010000024.1"/>
</dbReference>
<evidence type="ECO:0000313" key="4">
    <source>
        <dbReference type="Proteomes" id="UP001160301"/>
    </source>
</evidence>
<dbReference type="EMBL" id="JARZHI010000024">
    <property type="protein sequence ID" value="MDI1432912.1"/>
    <property type="molecule type" value="Genomic_DNA"/>
</dbReference>
<dbReference type="InterPro" id="IPR013517">
    <property type="entry name" value="FG-GAP"/>
</dbReference>
<evidence type="ECO:0000313" key="3">
    <source>
        <dbReference type="EMBL" id="MDI1432912.1"/>
    </source>
</evidence>
<protein>
    <submittedName>
        <fullName evidence="3">FG-GAP-like repeat-containing protein</fullName>
    </submittedName>
</protein>
<dbReference type="Gene3D" id="3.40.390.10">
    <property type="entry name" value="Collagenase (Catalytic Domain)"/>
    <property type="match status" value="1"/>
</dbReference>
<keyword evidence="1 2" id="KW-0732">Signal</keyword>
<dbReference type="InterPro" id="IPR028994">
    <property type="entry name" value="Integrin_alpha_N"/>
</dbReference>
<feature type="signal peptide" evidence="2">
    <location>
        <begin position="1"/>
        <end position="20"/>
    </location>
</feature>
<sequence>MKRYHSMTLAIASVLAISYASTGCSGPAEPSAEENVQTDVGPLYVASTKLWSTQTVQVCWENPSAAPQAERDWVRQAVLRTWDAHTWLDLNGWGTCTSSSNGIRIRIADEADAPHTEVLGTDLDGMVNGMVLNFTFQNWGTECQSTRQFCIEAIGVHEFGHALGFAHEQNRPDTPSDCKKRQGPDGDLTVNPWDADSIMNYCNLLWNNDGELSQSDIAGAIAMYGIPRWITQYGYVHGWRVDKHPRLMADVNDDGKQDVVAFGDAGTFVSRSTGTGFMAPELWVDQFNYDHGWRTEYHERMMADVNNDDKQDIVGFGDAGVLVSLSTGTSFTAPSLWVADYGWNQGYRVDKHPRMMADVNNDGKLDVVAFGDNGVVVSLSTGSSFTAASLWLANYGYNQGYRIDQHPRMMADVNNDGKQDVVVFANDGVYVALSTGTSFSTPSLWVGNYGYNHAYRVDMHPRMMADVNADGKQDVVAFGDNGVVVSTSTGSSFTTPQVWVSNYGYNQVGWRVNQHPRMMADVDNDGRADVVGFAGNGVYISRSTGSSFTAPNRLVEAFGYDFGWRVDQHPRMMADINGDGTQDVVGFANDGVFVRQNY</sequence>
<dbReference type="PROSITE" id="PS51257">
    <property type="entry name" value="PROKAR_LIPOPROTEIN"/>
    <property type="match status" value="1"/>
</dbReference>